<comment type="subcellular location">
    <subcellularLocation>
        <location evidence="2">Secreted</location>
    </subcellularLocation>
</comment>
<feature type="disulfide bond" evidence="7">
    <location>
        <begin position="132"/>
        <end position="181"/>
    </location>
</feature>
<dbReference type="PROSITE" id="PS01225">
    <property type="entry name" value="CTCK_2"/>
    <property type="match status" value="1"/>
</dbReference>
<name>A0A4Z2ES57_9TELE</name>
<dbReference type="EMBL" id="SRLO01003491">
    <property type="protein sequence ID" value="TNN31421.1"/>
    <property type="molecule type" value="Genomic_DNA"/>
</dbReference>
<accession>A0A4Z2ES57</accession>
<dbReference type="InterPro" id="IPR006207">
    <property type="entry name" value="Cys_knot_C"/>
</dbReference>
<comment type="caution">
    <text evidence="7">Lacks conserved residue(s) required for the propagation of feature annotation.</text>
</comment>
<feature type="disulfide bond" evidence="7">
    <location>
        <begin position="143"/>
        <end position="197"/>
    </location>
</feature>
<dbReference type="GO" id="GO:0005179">
    <property type="term" value="F:hormone activity"/>
    <property type="evidence" value="ECO:0007669"/>
    <property type="project" value="UniProtKB-KW"/>
</dbReference>
<feature type="domain" description="CTCK" evidence="8">
    <location>
        <begin position="109"/>
        <end position="205"/>
    </location>
</feature>
<evidence type="ECO:0000256" key="1">
    <source>
        <dbReference type="ARBA" id="ARBA00003920"/>
    </source>
</evidence>
<evidence type="ECO:0000256" key="4">
    <source>
        <dbReference type="ARBA" id="ARBA00022525"/>
    </source>
</evidence>
<dbReference type="PANTHER" id="PTHR11339:SF408">
    <property type="entry name" value="MUCIN-5B"/>
    <property type="match status" value="1"/>
</dbReference>
<dbReference type="InterPro" id="IPR050780">
    <property type="entry name" value="Mucin_vWF_Thrombospondin_sf"/>
</dbReference>
<evidence type="ECO:0000256" key="5">
    <source>
        <dbReference type="ARBA" id="ARBA00022702"/>
    </source>
</evidence>
<dbReference type="Proteomes" id="UP000314294">
    <property type="component" value="Unassembled WGS sequence"/>
</dbReference>
<protein>
    <submittedName>
        <fullName evidence="9">Intestinal mucin-like protein</fullName>
    </submittedName>
</protein>
<comment type="function">
    <text evidence="1">Involved in gametogenesis and steroidogenesis.</text>
</comment>
<dbReference type="PROSITE" id="PS00261">
    <property type="entry name" value="GLYCO_HORMONE_BETA_1"/>
    <property type="match status" value="1"/>
</dbReference>
<dbReference type="PROSITE" id="PS01185">
    <property type="entry name" value="CTCK_1"/>
    <property type="match status" value="1"/>
</dbReference>
<dbReference type="SUPFAM" id="SSF57501">
    <property type="entry name" value="Cystine-knot cytokines"/>
    <property type="match status" value="1"/>
</dbReference>
<dbReference type="PANTHER" id="PTHR11339">
    <property type="entry name" value="EXTRACELLULAR MATRIX GLYCOPROTEIN RELATED"/>
    <property type="match status" value="1"/>
</dbReference>
<organism evidence="9 10">
    <name type="scientific">Liparis tanakae</name>
    <name type="common">Tanaka's snailfish</name>
    <dbReference type="NCBI Taxonomy" id="230148"/>
    <lineage>
        <taxon>Eukaryota</taxon>
        <taxon>Metazoa</taxon>
        <taxon>Chordata</taxon>
        <taxon>Craniata</taxon>
        <taxon>Vertebrata</taxon>
        <taxon>Euteleostomi</taxon>
        <taxon>Actinopterygii</taxon>
        <taxon>Neopterygii</taxon>
        <taxon>Teleostei</taxon>
        <taxon>Neoteleostei</taxon>
        <taxon>Acanthomorphata</taxon>
        <taxon>Eupercaria</taxon>
        <taxon>Perciformes</taxon>
        <taxon>Cottioidei</taxon>
        <taxon>Cottales</taxon>
        <taxon>Liparidae</taxon>
        <taxon>Liparis</taxon>
    </lineage>
</organism>
<dbReference type="InterPro" id="IPR029034">
    <property type="entry name" value="Cystine-knot_cytokine"/>
</dbReference>
<dbReference type="OrthoDB" id="10071893at2759"/>
<comment type="caution">
    <text evidence="9">The sequence shown here is derived from an EMBL/GenBank/DDBJ whole genome shotgun (WGS) entry which is preliminary data.</text>
</comment>
<dbReference type="InterPro" id="IPR006208">
    <property type="entry name" value="Glyco_hormone_CN"/>
</dbReference>
<evidence type="ECO:0000256" key="3">
    <source>
        <dbReference type="ARBA" id="ARBA00011870"/>
    </source>
</evidence>
<evidence type="ECO:0000313" key="10">
    <source>
        <dbReference type="Proteomes" id="UP000314294"/>
    </source>
</evidence>
<dbReference type="GO" id="GO:0005615">
    <property type="term" value="C:extracellular space"/>
    <property type="evidence" value="ECO:0007669"/>
    <property type="project" value="TreeGrafter"/>
</dbReference>
<sequence>MNPITKLNDINCKPIVCQTNCSEGYEYQTTIDKCCGTCVQKSCIFTIDNTTQIIKLNDTFIPPNDRCAKYTCDEINGQLLTQKTDTICPHFNTLDCKPGTETTDADGCCTTCKLESMCEVQSKQTIIEVNDCKSTQMVNLTSCAGHCGSSSIYSAAANTMTHQCECCQEVTTNQKQVELTCGDGSKVQHSYLEVETCHCNKAECVSGTAPKPQRRRRR</sequence>
<comment type="subunit">
    <text evidence="3">Heterodimer of an alpha and a beta chain.</text>
</comment>
<keyword evidence="5" id="KW-0372">Hormone</keyword>
<evidence type="ECO:0000256" key="6">
    <source>
        <dbReference type="ARBA" id="ARBA00023157"/>
    </source>
</evidence>
<proteinExistence type="predicted"/>
<gene>
    <name evidence="9" type="primary">MUC2L_1</name>
    <name evidence="9" type="ORF">EYF80_058427</name>
</gene>
<dbReference type="SMART" id="SM00041">
    <property type="entry name" value="CT"/>
    <property type="match status" value="1"/>
</dbReference>
<keyword evidence="4" id="KW-0964">Secreted</keyword>
<dbReference type="AlphaFoldDB" id="A0A4Z2ES57"/>
<evidence type="ECO:0000256" key="2">
    <source>
        <dbReference type="ARBA" id="ARBA00004613"/>
    </source>
</evidence>
<evidence type="ECO:0000259" key="8">
    <source>
        <dbReference type="PROSITE" id="PS01225"/>
    </source>
</evidence>
<feature type="disulfide bond" evidence="7">
    <location>
        <begin position="147"/>
        <end position="199"/>
    </location>
</feature>
<keyword evidence="10" id="KW-1185">Reference proteome</keyword>
<dbReference type="Pfam" id="PF00007">
    <property type="entry name" value="Cys_knot"/>
    <property type="match status" value="1"/>
</dbReference>
<dbReference type="InterPro" id="IPR018245">
    <property type="entry name" value="Gonadotropin_bsu_CS"/>
</dbReference>
<keyword evidence="6 7" id="KW-1015">Disulfide bond</keyword>
<dbReference type="Gene3D" id="2.10.90.10">
    <property type="entry name" value="Cystine-knot cytokines"/>
    <property type="match status" value="1"/>
</dbReference>
<evidence type="ECO:0000256" key="7">
    <source>
        <dbReference type="PROSITE-ProRule" id="PRU00039"/>
    </source>
</evidence>
<dbReference type="GO" id="GO:0031012">
    <property type="term" value="C:extracellular matrix"/>
    <property type="evidence" value="ECO:0007669"/>
    <property type="project" value="TreeGrafter"/>
</dbReference>
<evidence type="ECO:0000313" key="9">
    <source>
        <dbReference type="EMBL" id="TNN31421.1"/>
    </source>
</evidence>
<reference evidence="9 10" key="1">
    <citation type="submission" date="2019-03" db="EMBL/GenBank/DDBJ databases">
        <title>First draft genome of Liparis tanakae, snailfish: a comprehensive survey of snailfish specific genes.</title>
        <authorList>
            <person name="Kim W."/>
            <person name="Song I."/>
            <person name="Jeong J.-H."/>
            <person name="Kim D."/>
            <person name="Kim S."/>
            <person name="Ryu S."/>
            <person name="Song J.Y."/>
            <person name="Lee S.K."/>
        </authorList>
    </citation>
    <scope>NUCLEOTIDE SEQUENCE [LARGE SCALE GENOMIC DNA]</scope>
    <source>
        <tissue evidence="9">Muscle</tissue>
    </source>
</reference>